<dbReference type="InterPro" id="IPR012317">
    <property type="entry name" value="Poly(ADP-ribose)pol_cat_dom"/>
</dbReference>
<keyword evidence="7" id="KW-1185">Reference proteome</keyword>
<sequence length="319" mass="37562">MSMVMLFDSIVRVEFIWYWLDENGKWIEYGQQNSKHCAASISSSELETIFLTDCRGAVFFQAGTQLYTLNFQEMVQRNVYYQTQRRVCRWPRLVFFGGRRKSDKSCRFESSFPFHLFPSTWDQSALPNIGYKLVEVSVSSEEYHEIKMLFEKTMEDCIIHRLQRIQNPSLWQVFQWQKEQMKKLNKGKEIEERLLFHGTSTSHLYDICGQNFDWRICGTHGTLYGKGSYFARDACYSHAYCKSKRHAKTMFVARVLIGDYVQGKASYVRPPPRDNQSNSFYDSCVDDVLNPSIFVIFEKHQIYPAYVIEYGELSQCVIM</sequence>
<dbReference type="PANTHER" id="PTHR45740:SF8">
    <property type="entry name" value="ZINC FINGER CCCH-TYPE ANTIVIRAL PROTEIN 1"/>
    <property type="match status" value="1"/>
</dbReference>
<reference evidence="8" key="1">
    <citation type="submission" date="2025-08" db="UniProtKB">
        <authorList>
            <consortium name="RefSeq"/>
        </authorList>
    </citation>
    <scope>IDENTIFICATION</scope>
</reference>
<dbReference type="CDD" id="cd01439">
    <property type="entry name" value="TCCD_inducible_PARP_like"/>
    <property type="match status" value="1"/>
</dbReference>
<evidence type="ECO:0000259" key="5">
    <source>
        <dbReference type="PROSITE" id="PS50918"/>
    </source>
</evidence>
<dbReference type="SUPFAM" id="SSF56399">
    <property type="entry name" value="ADP-ribosylation"/>
    <property type="match status" value="1"/>
</dbReference>
<dbReference type="GO" id="GO:0003950">
    <property type="term" value="F:NAD+ poly-ADP-ribosyltransferase activity"/>
    <property type="evidence" value="ECO:0007669"/>
    <property type="project" value="UniProtKB-UniRule"/>
</dbReference>
<organism evidence="7 8">
    <name type="scientific">Notechis scutatus</name>
    <name type="common">mainland tiger snake</name>
    <dbReference type="NCBI Taxonomy" id="8663"/>
    <lineage>
        <taxon>Eukaryota</taxon>
        <taxon>Metazoa</taxon>
        <taxon>Chordata</taxon>
        <taxon>Craniata</taxon>
        <taxon>Vertebrata</taxon>
        <taxon>Euteleostomi</taxon>
        <taxon>Lepidosauria</taxon>
        <taxon>Squamata</taxon>
        <taxon>Bifurcata</taxon>
        <taxon>Unidentata</taxon>
        <taxon>Episquamata</taxon>
        <taxon>Toxicofera</taxon>
        <taxon>Serpentes</taxon>
        <taxon>Colubroidea</taxon>
        <taxon>Elapidae</taxon>
        <taxon>Hydrophiinae</taxon>
        <taxon>Notechis</taxon>
    </lineage>
</organism>
<dbReference type="GO" id="GO:0005634">
    <property type="term" value="C:nucleus"/>
    <property type="evidence" value="ECO:0007669"/>
    <property type="project" value="UniProtKB-SubCell"/>
</dbReference>
<evidence type="ECO:0000313" key="7">
    <source>
        <dbReference type="Proteomes" id="UP000504612"/>
    </source>
</evidence>
<proteinExistence type="inferred from homology"/>
<comment type="subcellular location">
    <subcellularLocation>
        <location evidence="1">Nucleus</location>
    </subcellularLocation>
</comment>
<dbReference type="InterPro" id="IPR004170">
    <property type="entry name" value="WWE_dom"/>
</dbReference>
<keyword evidence="4" id="KW-0520">NAD</keyword>
<dbReference type="Gene3D" id="3.30.720.50">
    <property type="match status" value="1"/>
</dbReference>
<keyword evidence="2" id="KW-0539">Nucleus</keyword>
<dbReference type="PANTHER" id="PTHR45740">
    <property type="entry name" value="POLY [ADP-RIBOSE] POLYMERASE"/>
    <property type="match status" value="1"/>
</dbReference>
<dbReference type="InterPro" id="IPR051712">
    <property type="entry name" value="ARTD-AVP"/>
</dbReference>
<dbReference type="GeneID" id="113431014"/>
<dbReference type="GO" id="GO:0032481">
    <property type="term" value="P:positive regulation of type I interferon production"/>
    <property type="evidence" value="ECO:0007669"/>
    <property type="project" value="TreeGrafter"/>
</dbReference>
<keyword evidence="4" id="KW-0328">Glycosyltransferase</keyword>
<evidence type="ECO:0000256" key="1">
    <source>
        <dbReference type="ARBA" id="ARBA00004123"/>
    </source>
</evidence>
<dbReference type="Pfam" id="PF00644">
    <property type="entry name" value="PARP"/>
    <property type="match status" value="1"/>
</dbReference>
<dbReference type="GO" id="GO:0003723">
    <property type="term" value="F:RNA binding"/>
    <property type="evidence" value="ECO:0007669"/>
    <property type="project" value="TreeGrafter"/>
</dbReference>
<evidence type="ECO:0000256" key="2">
    <source>
        <dbReference type="ARBA" id="ARBA00023242"/>
    </source>
</evidence>
<dbReference type="PROSITE" id="PS50918">
    <property type="entry name" value="WWE"/>
    <property type="match status" value="1"/>
</dbReference>
<feature type="domain" description="WWE" evidence="5">
    <location>
        <begin position="2"/>
        <end position="89"/>
    </location>
</feature>
<feature type="domain" description="PARP catalytic" evidence="6">
    <location>
        <begin position="117"/>
        <end position="319"/>
    </location>
</feature>
<protein>
    <recommendedName>
        <fullName evidence="4">Poly [ADP-ribose] polymerase</fullName>
        <shortName evidence="4">PARP</shortName>
        <ecNumber evidence="4">2.4.2.-</ecNumber>
    </recommendedName>
</protein>
<keyword evidence="4" id="KW-0808">Transferase</keyword>
<dbReference type="GO" id="GO:0009615">
    <property type="term" value="P:response to virus"/>
    <property type="evidence" value="ECO:0007669"/>
    <property type="project" value="TreeGrafter"/>
</dbReference>
<evidence type="ECO:0000256" key="3">
    <source>
        <dbReference type="ARBA" id="ARBA00024347"/>
    </source>
</evidence>
<dbReference type="RefSeq" id="XP_026549179.1">
    <property type="nucleotide sequence ID" value="XM_026693394.1"/>
</dbReference>
<dbReference type="SUPFAM" id="SSF117839">
    <property type="entry name" value="WWE domain"/>
    <property type="match status" value="1"/>
</dbReference>
<dbReference type="Proteomes" id="UP000504612">
    <property type="component" value="Unplaced"/>
</dbReference>
<dbReference type="PROSITE" id="PS51059">
    <property type="entry name" value="PARP_CATALYTIC"/>
    <property type="match status" value="1"/>
</dbReference>
<evidence type="ECO:0000259" key="6">
    <source>
        <dbReference type="PROSITE" id="PS51059"/>
    </source>
</evidence>
<accession>A0A6J1W9S0</accession>
<evidence type="ECO:0000256" key="4">
    <source>
        <dbReference type="RuleBase" id="RU362114"/>
    </source>
</evidence>
<dbReference type="EC" id="2.4.2.-" evidence="4"/>
<dbReference type="AlphaFoldDB" id="A0A6J1W9S0"/>
<name>A0A6J1W9S0_9SAUR</name>
<dbReference type="Pfam" id="PF02825">
    <property type="entry name" value="WWE"/>
    <property type="match status" value="1"/>
</dbReference>
<evidence type="ECO:0000313" key="8">
    <source>
        <dbReference type="RefSeq" id="XP_026549179.1"/>
    </source>
</evidence>
<dbReference type="GO" id="GO:0061014">
    <property type="term" value="P:positive regulation of mRNA catabolic process"/>
    <property type="evidence" value="ECO:0007669"/>
    <property type="project" value="TreeGrafter"/>
</dbReference>
<dbReference type="Gene3D" id="3.90.228.10">
    <property type="match status" value="1"/>
</dbReference>
<comment type="similarity">
    <text evidence="3">Belongs to the ARTD/PARP family.</text>
</comment>
<dbReference type="GO" id="GO:1990404">
    <property type="term" value="F:NAD+-protein mono-ADP-ribosyltransferase activity"/>
    <property type="evidence" value="ECO:0007669"/>
    <property type="project" value="TreeGrafter"/>
</dbReference>
<gene>
    <name evidence="8" type="primary">LOC113431014</name>
</gene>
<dbReference type="InterPro" id="IPR037197">
    <property type="entry name" value="WWE_dom_sf"/>
</dbReference>
<dbReference type="KEGG" id="nss:113431014"/>